<dbReference type="AlphaFoldDB" id="A0AAV5FK84"/>
<evidence type="ECO:0008006" key="3">
    <source>
        <dbReference type="Google" id="ProtNLM"/>
    </source>
</evidence>
<reference evidence="1" key="1">
    <citation type="journal article" date="2018" name="DNA Res.">
        <title>Multiple hybrid de novo genome assembly of finger millet, an orphan allotetraploid crop.</title>
        <authorList>
            <person name="Hatakeyama M."/>
            <person name="Aluri S."/>
            <person name="Balachadran M.T."/>
            <person name="Sivarajan S.R."/>
            <person name="Patrignani A."/>
            <person name="Gruter S."/>
            <person name="Poveda L."/>
            <person name="Shimizu-Inatsugi R."/>
            <person name="Baeten J."/>
            <person name="Francoijs K.J."/>
            <person name="Nataraja K.N."/>
            <person name="Reddy Y.A.N."/>
            <person name="Phadnis S."/>
            <person name="Ravikumar R.L."/>
            <person name="Schlapbach R."/>
            <person name="Sreeman S.M."/>
            <person name="Shimizu K.K."/>
        </authorList>
    </citation>
    <scope>NUCLEOTIDE SEQUENCE</scope>
</reference>
<keyword evidence="2" id="KW-1185">Reference proteome</keyword>
<comment type="caution">
    <text evidence="1">The sequence shown here is derived from an EMBL/GenBank/DDBJ whole genome shotgun (WGS) entry which is preliminary data.</text>
</comment>
<reference evidence="1" key="2">
    <citation type="submission" date="2021-12" db="EMBL/GenBank/DDBJ databases">
        <title>Resequencing data analysis of finger millet.</title>
        <authorList>
            <person name="Hatakeyama M."/>
            <person name="Aluri S."/>
            <person name="Balachadran M.T."/>
            <person name="Sivarajan S.R."/>
            <person name="Poveda L."/>
            <person name="Shimizu-Inatsugi R."/>
            <person name="Schlapbach R."/>
            <person name="Sreeman S.M."/>
            <person name="Shimizu K.K."/>
        </authorList>
    </citation>
    <scope>NUCLEOTIDE SEQUENCE</scope>
</reference>
<proteinExistence type="predicted"/>
<dbReference type="Gene3D" id="1.20.5.4130">
    <property type="match status" value="1"/>
</dbReference>
<name>A0AAV5FK84_ELECO</name>
<evidence type="ECO:0000313" key="1">
    <source>
        <dbReference type="EMBL" id="GJN36208.1"/>
    </source>
</evidence>
<gene>
    <name evidence="1" type="primary">gb25048</name>
    <name evidence="1" type="ORF">PR202_gb25048</name>
</gene>
<accession>A0AAV5FK84</accession>
<dbReference type="EMBL" id="BQKI01000088">
    <property type="protein sequence ID" value="GJN36208.1"/>
    <property type="molecule type" value="Genomic_DNA"/>
</dbReference>
<dbReference type="Proteomes" id="UP001054889">
    <property type="component" value="Unassembled WGS sequence"/>
</dbReference>
<organism evidence="1 2">
    <name type="scientific">Eleusine coracana subsp. coracana</name>
    <dbReference type="NCBI Taxonomy" id="191504"/>
    <lineage>
        <taxon>Eukaryota</taxon>
        <taxon>Viridiplantae</taxon>
        <taxon>Streptophyta</taxon>
        <taxon>Embryophyta</taxon>
        <taxon>Tracheophyta</taxon>
        <taxon>Spermatophyta</taxon>
        <taxon>Magnoliopsida</taxon>
        <taxon>Liliopsida</taxon>
        <taxon>Poales</taxon>
        <taxon>Poaceae</taxon>
        <taxon>PACMAD clade</taxon>
        <taxon>Chloridoideae</taxon>
        <taxon>Cynodonteae</taxon>
        <taxon>Eleusininae</taxon>
        <taxon>Eleusine</taxon>
    </lineage>
</organism>
<evidence type="ECO:0000313" key="2">
    <source>
        <dbReference type="Proteomes" id="UP001054889"/>
    </source>
</evidence>
<sequence length="74" mass="8099">MAEVASGAVSAVLGIIRNEALLLGDVQGDVQFIKEEMESINSFLMHLARMDCNNCIDLYLYRGNPDIHLAKGGF</sequence>
<protein>
    <recommendedName>
        <fullName evidence="3">Rx N-terminal domain-containing protein</fullName>
    </recommendedName>
</protein>